<protein>
    <recommendedName>
        <fullName evidence="4">Acyltransferase 3 domain-containing protein</fullName>
    </recommendedName>
</protein>
<gene>
    <name evidence="2" type="ORF">BDZ85DRAFT_258654</name>
</gene>
<evidence type="ECO:0000313" key="2">
    <source>
        <dbReference type="EMBL" id="KAF2226136.1"/>
    </source>
</evidence>
<evidence type="ECO:0008006" key="4">
    <source>
        <dbReference type="Google" id="ProtNLM"/>
    </source>
</evidence>
<reference evidence="3" key="1">
    <citation type="journal article" date="2020" name="Stud. Mycol.">
        <title>101 Dothideomycetes genomes: A test case for predicting lifestyles and emergence of pathogens.</title>
        <authorList>
            <person name="Haridas S."/>
            <person name="Albert R."/>
            <person name="Binder M."/>
            <person name="Bloem J."/>
            <person name="LaButti K."/>
            <person name="Salamov A."/>
            <person name="Andreopoulos B."/>
            <person name="Baker S."/>
            <person name="Barry K."/>
            <person name="Bills G."/>
            <person name="Bluhm B."/>
            <person name="Cannon C."/>
            <person name="Castanera R."/>
            <person name="Culley D."/>
            <person name="Daum C."/>
            <person name="Ezra D."/>
            <person name="Gonzalez J."/>
            <person name="Henrissat B."/>
            <person name="Kuo A."/>
            <person name="Liang C."/>
            <person name="Lipzen A."/>
            <person name="Lutzoni F."/>
            <person name="Magnuson J."/>
            <person name="Mondo S."/>
            <person name="Nolan M."/>
            <person name="Ohm R."/>
            <person name="Pangilinan J."/>
            <person name="Park H.-J."/>
            <person name="Ramirez L."/>
            <person name="Alfaro M."/>
            <person name="Sun H."/>
            <person name="Tritt A."/>
            <person name="Yoshinaga Y."/>
            <person name="Zwiers L.-H."/>
            <person name="Turgeon B."/>
            <person name="Goodwin S."/>
            <person name="Spatafora J."/>
            <person name="Crous P."/>
            <person name="Grigoriev I."/>
        </authorList>
    </citation>
    <scope>NUCLEOTIDE SEQUENCE [LARGE SCALE GENOMIC DNA]</scope>
    <source>
        <strain evidence="3">CECT 20119</strain>
    </source>
</reference>
<keyword evidence="1" id="KW-0472">Membrane</keyword>
<dbReference type="EMBL" id="ML992503">
    <property type="protein sequence ID" value="KAF2226136.1"/>
    <property type="molecule type" value="Genomic_DNA"/>
</dbReference>
<dbReference type="Proteomes" id="UP000799538">
    <property type="component" value="Unassembled WGS sequence"/>
</dbReference>
<organism evidence="2 3">
    <name type="scientific">Elsinoe ampelina</name>
    <dbReference type="NCBI Taxonomy" id="302913"/>
    <lineage>
        <taxon>Eukaryota</taxon>
        <taxon>Fungi</taxon>
        <taxon>Dikarya</taxon>
        <taxon>Ascomycota</taxon>
        <taxon>Pezizomycotina</taxon>
        <taxon>Dothideomycetes</taxon>
        <taxon>Dothideomycetidae</taxon>
        <taxon>Myriangiales</taxon>
        <taxon>Elsinoaceae</taxon>
        <taxon>Elsinoe</taxon>
    </lineage>
</organism>
<name>A0A6A6GK79_9PEZI</name>
<feature type="transmembrane region" description="Helical" evidence="1">
    <location>
        <begin position="7"/>
        <end position="23"/>
    </location>
</feature>
<keyword evidence="1" id="KW-1133">Transmembrane helix</keyword>
<keyword evidence="3" id="KW-1185">Reference proteome</keyword>
<evidence type="ECO:0000256" key="1">
    <source>
        <dbReference type="SAM" id="Phobius"/>
    </source>
</evidence>
<feature type="transmembrane region" description="Helical" evidence="1">
    <location>
        <begin position="43"/>
        <end position="64"/>
    </location>
</feature>
<sequence length="86" mass="10318">MLYLGQISFGVYLMHILVIFMVWNNNIQPWVNATVVDSWWRGYGGWIIFYVPLCLSVITMADWFERLDQVAQRLSRKVWEWYAPKS</sequence>
<keyword evidence="1" id="KW-0812">Transmembrane</keyword>
<dbReference type="OrthoDB" id="5819582at2759"/>
<proteinExistence type="predicted"/>
<evidence type="ECO:0000313" key="3">
    <source>
        <dbReference type="Proteomes" id="UP000799538"/>
    </source>
</evidence>
<dbReference type="AlphaFoldDB" id="A0A6A6GK79"/>
<accession>A0A6A6GK79</accession>